<dbReference type="Proteomes" id="UP001595621">
    <property type="component" value="Unassembled WGS sequence"/>
</dbReference>
<keyword evidence="1" id="KW-0812">Transmembrane</keyword>
<dbReference type="EMBL" id="JBHRTD010000015">
    <property type="protein sequence ID" value="MFC3139057.1"/>
    <property type="molecule type" value="Genomic_DNA"/>
</dbReference>
<keyword evidence="1" id="KW-0472">Membrane</keyword>
<evidence type="ECO:0000256" key="1">
    <source>
        <dbReference type="SAM" id="Phobius"/>
    </source>
</evidence>
<protein>
    <recommendedName>
        <fullName evidence="4">DUF3995 domain-containing protein</fullName>
    </recommendedName>
</protein>
<reference evidence="3" key="1">
    <citation type="journal article" date="2019" name="Int. J. Syst. Evol. Microbiol.">
        <title>The Global Catalogue of Microorganisms (GCM) 10K type strain sequencing project: providing services to taxonomists for standard genome sequencing and annotation.</title>
        <authorList>
            <consortium name="The Broad Institute Genomics Platform"/>
            <consortium name="The Broad Institute Genome Sequencing Center for Infectious Disease"/>
            <person name="Wu L."/>
            <person name="Ma J."/>
        </authorList>
    </citation>
    <scope>NUCLEOTIDE SEQUENCE [LARGE SCALE GENOMIC DNA]</scope>
    <source>
        <strain evidence="3">KCTC 52277</strain>
    </source>
</reference>
<gene>
    <name evidence="2" type="ORF">ACFOE0_12800</name>
</gene>
<comment type="caution">
    <text evidence="2">The sequence shown here is derived from an EMBL/GenBank/DDBJ whole genome shotgun (WGS) entry which is preliminary data.</text>
</comment>
<proteinExistence type="predicted"/>
<evidence type="ECO:0000313" key="2">
    <source>
        <dbReference type="EMBL" id="MFC3139057.1"/>
    </source>
</evidence>
<feature type="transmembrane region" description="Helical" evidence="1">
    <location>
        <begin position="118"/>
        <end position="137"/>
    </location>
</feature>
<organism evidence="2 3">
    <name type="scientific">Shewanella submarina</name>
    <dbReference type="NCBI Taxonomy" id="2016376"/>
    <lineage>
        <taxon>Bacteria</taxon>
        <taxon>Pseudomonadati</taxon>
        <taxon>Pseudomonadota</taxon>
        <taxon>Gammaproteobacteria</taxon>
        <taxon>Alteromonadales</taxon>
        <taxon>Shewanellaceae</taxon>
        <taxon>Shewanella</taxon>
    </lineage>
</organism>
<name>A0ABV7GH20_9GAMM</name>
<dbReference type="RefSeq" id="WP_248936845.1">
    <property type="nucleotide sequence ID" value="NZ_JAKILF010000006.1"/>
</dbReference>
<keyword evidence="3" id="KW-1185">Reference proteome</keyword>
<accession>A0ABV7GH20</accession>
<feature type="transmembrane region" description="Helical" evidence="1">
    <location>
        <begin position="48"/>
        <end position="71"/>
    </location>
</feature>
<evidence type="ECO:0000313" key="3">
    <source>
        <dbReference type="Proteomes" id="UP001595621"/>
    </source>
</evidence>
<feature type="transmembrane region" description="Helical" evidence="1">
    <location>
        <begin position="83"/>
        <end position="106"/>
    </location>
</feature>
<sequence>MKNLLFWAGIATFVASLAHIAIIIGGPDWYRFFGAGEGMAKMAEAGEAYPAIMTAGIALVLAIWGAYAWSGAGVIPALPLRRLILIGIAGVFLLRALAGLVLPWLMEHPALAANSNTFWMVSSVICLIIGLLYAFGLKQNWHQMMPA</sequence>
<keyword evidence="1" id="KW-1133">Transmembrane helix</keyword>
<evidence type="ECO:0008006" key="4">
    <source>
        <dbReference type="Google" id="ProtNLM"/>
    </source>
</evidence>